<dbReference type="InterPro" id="IPR036188">
    <property type="entry name" value="FAD/NAD-bd_sf"/>
</dbReference>
<name>A0A2W5WKQ4_9MICO</name>
<comment type="caution">
    <text evidence="2">The sequence shown here is derived from an EMBL/GenBank/DDBJ whole genome shotgun (WGS) entry which is preliminary data.</text>
</comment>
<accession>A0A2W5WKQ4</accession>
<dbReference type="GO" id="GO:0016628">
    <property type="term" value="F:oxidoreductase activity, acting on the CH-CH group of donors, NAD or NADP as acceptor"/>
    <property type="evidence" value="ECO:0007669"/>
    <property type="project" value="InterPro"/>
</dbReference>
<dbReference type="InterPro" id="IPR050407">
    <property type="entry name" value="Geranylgeranyl_reductase"/>
</dbReference>
<dbReference type="NCBIfam" id="TIGR02032">
    <property type="entry name" value="GG-red-SF"/>
    <property type="match status" value="1"/>
</dbReference>
<gene>
    <name evidence="2" type="ORF">DNL40_14590</name>
</gene>
<evidence type="ECO:0000313" key="3">
    <source>
        <dbReference type="Proteomes" id="UP000248783"/>
    </source>
</evidence>
<dbReference type="Gene3D" id="3.50.50.60">
    <property type="entry name" value="FAD/NAD(P)-binding domain"/>
    <property type="match status" value="1"/>
</dbReference>
<dbReference type="Pfam" id="PF01494">
    <property type="entry name" value="FAD_binding_3"/>
    <property type="match status" value="1"/>
</dbReference>
<feature type="domain" description="FAD-binding" evidence="1">
    <location>
        <begin position="8"/>
        <end position="193"/>
    </location>
</feature>
<dbReference type="SUPFAM" id="SSF51905">
    <property type="entry name" value="FAD/NAD(P)-binding domain"/>
    <property type="match status" value="1"/>
</dbReference>
<dbReference type="PANTHER" id="PTHR42685">
    <property type="entry name" value="GERANYLGERANYL DIPHOSPHATE REDUCTASE"/>
    <property type="match status" value="1"/>
</dbReference>
<proteinExistence type="predicted"/>
<evidence type="ECO:0000313" key="2">
    <source>
        <dbReference type="EMBL" id="PZR51837.1"/>
    </source>
</evidence>
<dbReference type="Proteomes" id="UP000248783">
    <property type="component" value="Unassembled WGS sequence"/>
</dbReference>
<reference evidence="2 3" key="1">
    <citation type="submission" date="2018-06" db="EMBL/GenBank/DDBJ databases">
        <title>Whole genome sequencing of a novel hydrocarbon degrading bacterial strain, PW21 isolated from oil contaminated produced water sample.</title>
        <authorList>
            <person name="Nagkirti P."/>
            <person name="Shaikh A."/>
            <person name="Gowdaman V."/>
            <person name="Engineer A.E."/>
            <person name="Dagar S."/>
            <person name="Dhakephalkar P.K."/>
        </authorList>
    </citation>
    <scope>NUCLEOTIDE SEQUENCE [LARGE SCALE GENOMIC DNA]</scope>
    <source>
        <strain evidence="2 3">PW21</strain>
    </source>
</reference>
<protein>
    <submittedName>
        <fullName evidence="2">FAD-dependent oxidoreductase</fullName>
    </submittedName>
</protein>
<dbReference type="PRINTS" id="PR00420">
    <property type="entry name" value="RNGMNOXGNASE"/>
</dbReference>
<dbReference type="AlphaFoldDB" id="A0A2W5WKQ4"/>
<dbReference type="GO" id="GO:0071949">
    <property type="term" value="F:FAD binding"/>
    <property type="evidence" value="ECO:0007669"/>
    <property type="project" value="InterPro"/>
</dbReference>
<dbReference type="RefSeq" id="WP_111251989.1">
    <property type="nucleotide sequence ID" value="NZ_QKWH01000015.1"/>
</dbReference>
<evidence type="ECO:0000259" key="1">
    <source>
        <dbReference type="Pfam" id="PF01494"/>
    </source>
</evidence>
<dbReference type="InterPro" id="IPR011777">
    <property type="entry name" value="Geranylgeranyl_Rdtase_fam"/>
</dbReference>
<dbReference type="EMBL" id="QKWH01000015">
    <property type="protein sequence ID" value="PZR51837.1"/>
    <property type="molecule type" value="Genomic_DNA"/>
</dbReference>
<dbReference type="PANTHER" id="PTHR42685:SF22">
    <property type="entry name" value="CONDITIONED MEDIUM FACTOR RECEPTOR 1"/>
    <property type="match status" value="1"/>
</dbReference>
<keyword evidence="3" id="KW-1185">Reference proteome</keyword>
<dbReference type="InterPro" id="IPR002938">
    <property type="entry name" value="FAD-bd"/>
</dbReference>
<sequence>MRAGASDDADVIVVGAGPAGSSAAHWCASAGLDVLLLEKAGFPRDKVCGDGLTPRAVAELARMGVPTDAADGWIRNQGLRVVAGGRTWELPWPDVTAYPGYGMARSRMTLDHRLAQHAQRSGAKLLERTKVTGPLLDDRTGRVVGVTAQPLDGRGRPDGAPTTYRAPVVVAADGVSSRFATSLGIERRDDRPMGTAVRTYFRTDGKAADGTPSATGPTSRHEDAWMESHLELWSGAPGQSDLLPGYGWIFALGDGTVNVGLGSVSSTPARQSAVGHDYKALMRTWIENTPAEWGFTPDNQVGPIRGAALPMGFNRTPMYRDGALLVGDAAGMVSPFNGEGIAYALQAGRVAADAITQARTRTTDDARERALGTYADRMRAELGGYYTLGRAFVRLIEHPTIMRVGTRYALPVPVVMRLVVKLLSDCYEPRGGDWVDRVIAAMTRVVPAA</sequence>
<organism evidence="2 3">
    <name type="scientific">Xylanimonas oleitrophica</name>
    <dbReference type="NCBI Taxonomy" id="2607479"/>
    <lineage>
        <taxon>Bacteria</taxon>
        <taxon>Bacillati</taxon>
        <taxon>Actinomycetota</taxon>
        <taxon>Actinomycetes</taxon>
        <taxon>Micrococcales</taxon>
        <taxon>Promicromonosporaceae</taxon>
        <taxon>Xylanimonas</taxon>
    </lineage>
</organism>